<feature type="transmembrane region" description="Helical" evidence="1">
    <location>
        <begin position="218"/>
        <end position="236"/>
    </location>
</feature>
<reference evidence="2 3" key="1">
    <citation type="submission" date="2016-09" db="EMBL/GenBank/DDBJ databases">
        <title>Photobacterium proteolyticum sp. nov. a protease producing bacterium isolated from ocean sediments of Laizhou Bay.</title>
        <authorList>
            <person name="Li Y."/>
        </authorList>
    </citation>
    <scope>NUCLEOTIDE SEQUENCE [LARGE SCALE GENOMIC DNA]</scope>
    <source>
        <strain evidence="2 3">13-12</strain>
    </source>
</reference>
<feature type="transmembrane region" description="Helical" evidence="1">
    <location>
        <begin position="298"/>
        <end position="316"/>
    </location>
</feature>
<sequence length="342" mass="38665">MYEVFRKTLIISICLVLSKALHLNVGVFMVIYSIVIATTCYSKHIWVMMQRLLPTLLTAFGAILINQLFSSHPFIIWTLSVIYFDHIRKLVDNSIKAKRAIMPLFIIIFINTYSISAELHMRVPEFFRDMVFSMLCVCMVASFVNHVMPIKARPAIPVITPLPVTGADRLKMLILVGGGLAFLMTNEVTSATFVLVPVLTSILQPSHRLMKKQARNRLLTQVGGCCTAMVCSMVYAGTQVNLLTFSLLSFSLVFLLLRWCNHPDPEKRNIHADAMMGILVPYQLYIGKYGNDFGFVDITLRAFELLVALLIVYLIADKLEKKDLGNNNEENRKVIALLRKSD</sequence>
<organism evidence="2 3">
    <name type="scientific">Photobacterium proteolyticum</name>
    <dbReference type="NCBI Taxonomy" id="1903952"/>
    <lineage>
        <taxon>Bacteria</taxon>
        <taxon>Pseudomonadati</taxon>
        <taxon>Pseudomonadota</taxon>
        <taxon>Gammaproteobacteria</taxon>
        <taxon>Vibrionales</taxon>
        <taxon>Vibrionaceae</taxon>
        <taxon>Photobacterium</taxon>
    </lineage>
</organism>
<name>A0A1Q9H7P5_9GAMM</name>
<dbReference type="OrthoDB" id="6253879at2"/>
<feature type="transmembrane region" description="Helical" evidence="1">
    <location>
        <begin position="131"/>
        <end position="152"/>
    </location>
</feature>
<dbReference type="Pfam" id="PF11168">
    <property type="entry name" value="DUF2955"/>
    <property type="match status" value="1"/>
</dbReference>
<dbReference type="STRING" id="1903952.BIT28_25105"/>
<comment type="caution">
    <text evidence="2">The sequence shown here is derived from an EMBL/GenBank/DDBJ whole genome shotgun (WGS) entry which is preliminary data.</text>
</comment>
<keyword evidence="3" id="KW-1185">Reference proteome</keyword>
<proteinExistence type="predicted"/>
<keyword evidence="1" id="KW-1133">Transmembrane helix</keyword>
<keyword evidence="1" id="KW-0812">Transmembrane</keyword>
<evidence type="ECO:0008006" key="4">
    <source>
        <dbReference type="Google" id="ProtNLM"/>
    </source>
</evidence>
<feature type="transmembrane region" description="Helical" evidence="1">
    <location>
        <begin position="53"/>
        <end position="80"/>
    </location>
</feature>
<feature type="transmembrane region" description="Helical" evidence="1">
    <location>
        <begin position="100"/>
        <end position="119"/>
    </location>
</feature>
<keyword evidence="1" id="KW-0472">Membrane</keyword>
<gene>
    <name evidence="2" type="ORF">BIT28_25105</name>
</gene>
<protein>
    <recommendedName>
        <fullName evidence="4">DUF2955 domain-containing protein</fullName>
    </recommendedName>
</protein>
<feature type="transmembrane region" description="Helical" evidence="1">
    <location>
        <begin position="20"/>
        <end position="41"/>
    </location>
</feature>
<dbReference type="RefSeq" id="WP_075761657.1">
    <property type="nucleotide sequence ID" value="NZ_MJIL01000028.1"/>
</dbReference>
<dbReference type="AlphaFoldDB" id="A0A1Q9H7P5"/>
<evidence type="ECO:0000313" key="3">
    <source>
        <dbReference type="Proteomes" id="UP000186905"/>
    </source>
</evidence>
<dbReference type="Proteomes" id="UP000186905">
    <property type="component" value="Unassembled WGS sequence"/>
</dbReference>
<accession>A0A1Q9H7P5</accession>
<evidence type="ECO:0000256" key="1">
    <source>
        <dbReference type="SAM" id="Phobius"/>
    </source>
</evidence>
<dbReference type="EMBL" id="MJIL01000028">
    <property type="protein sequence ID" value="OLQ83766.1"/>
    <property type="molecule type" value="Genomic_DNA"/>
</dbReference>
<evidence type="ECO:0000313" key="2">
    <source>
        <dbReference type="EMBL" id="OLQ83766.1"/>
    </source>
</evidence>
<dbReference type="InterPro" id="IPR022604">
    <property type="entry name" value="DUF2955"/>
</dbReference>